<dbReference type="GO" id="GO:0001558">
    <property type="term" value="P:regulation of cell growth"/>
    <property type="evidence" value="ECO:0007669"/>
    <property type="project" value="InterPro"/>
</dbReference>
<evidence type="ECO:0000256" key="5">
    <source>
        <dbReference type="ARBA" id="ARBA00023319"/>
    </source>
</evidence>
<keyword evidence="5" id="KW-0393">Immunoglobulin domain</keyword>
<evidence type="ECO:0000256" key="1">
    <source>
        <dbReference type="ARBA" id="ARBA00004613"/>
    </source>
</evidence>
<dbReference type="GO" id="GO:0005615">
    <property type="term" value="C:extracellular space"/>
    <property type="evidence" value="ECO:0007669"/>
    <property type="project" value="TreeGrafter"/>
</dbReference>
<dbReference type="SUPFAM" id="SSF100895">
    <property type="entry name" value="Kazal-type serine protease inhibitors"/>
    <property type="match status" value="1"/>
</dbReference>
<keyword evidence="6" id="KW-0472">Membrane</keyword>
<reference evidence="10" key="2">
    <citation type="submission" date="2025-05" db="UniProtKB">
        <authorList>
            <consortium name="Ensembl"/>
        </authorList>
    </citation>
    <scope>IDENTIFICATION</scope>
</reference>
<feature type="signal peptide" evidence="7">
    <location>
        <begin position="1"/>
        <end position="19"/>
    </location>
</feature>
<evidence type="ECO:0000256" key="7">
    <source>
        <dbReference type="SAM" id="SignalP"/>
    </source>
</evidence>
<dbReference type="STRING" id="8187.ENSLCAP00010032639"/>
<feature type="chain" id="PRO_5044613341" description="Kazal-like domain-containing protein" evidence="7">
    <location>
        <begin position="20"/>
        <end position="170"/>
    </location>
</feature>
<evidence type="ECO:0000313" key="10">
    <source>
        <dbReference type="Ensembl" id="ENSLCAP00010032639.1"/>
    </source>
</evidence>
<dbReference type="Proteomes" id="UP000314980">
    <property type="component" value="Unassembled WGS sequence"/>
</dbReference>
<dbReference type="Gene3D" id="4.10.40.20">
    <property type="match status" value="1"/>
</dbReference>
<feature type="transmembrane region" description="Helical" evidence="6">
    <location>
        <begin position="139"/>
        <end position="158"/>
    </location>
</feature>
<keyword evidence="11" id="KW-1185">Reference proteome</keyword>
<dbReference type="CDD" id="cd00104">
    <property type="entry name" value="KAZAL_FS"/>
    <property type="match status" value="1"/>
</dbReference>
<dbReference type="AlphaFoldDB" id="A0A4W6E5V6"/>
<reference evidence="11" key="1">
    <citation type="submission" date="2015-09" db="EMBL/GenBank/DDBJ databases">
        <authorList>
            <person name="Sai Rama Sridatta P."/>
        </authorList>
    </citation>
    <scope>NUCLEOTIDE SEQUENCE [LARGE SCALE GENOMIC DNA]</scope>
</reference>
<evidence type="ECO:0000256" key="6">
    <source>
        <dbReference type="SAM" id="Phobius"/>
    </source>
</evidence>
<accession>A0A4W6E5V6</accession>
<dbReference type="Ensembl" id="ENSLCAT00010033397.1">
    <property type="protein sequence ID" value="ENSLCAP00010032639.1"/>
    <property type="gene ID" value="ENSLCAG00010015356.1"/>
</dbReference>
<dbReference type="Pfam" id="PF00219">
    <property type="entry name" value="IGFBP"/>
    <property type="match status" value="1"/>
</dbReference>
<sequence length="170" mass="18124">MQIFLYTAVLFYLKESASAEPKATCPTRCDVSTCPSPSCPSGYVPDRCNCCLVCAQGEGEPCGRKDDLPCGDGLECHHPAGKRLSKGLCQCKFSHEVCGSDGKTYSNVCHLKATSRKALQQGLPGITQTQKGPCETSIGTVYALVTSFVIGFLAMLMISGKDNGWTLVIS</sequence>
<name>A0A4W6E5V6_LATCA</name>
<dbReference type="Ensembl" id="ENSLCAT00010052293.1">
    <property type="protein sequence ID" value="ENSLCAP00010050955.1"/>
    <property type="gene ID" value="ENSLCAG00010023742.1"/>
</dbReference>
<evidence type="ECO:0000256" key="2">
    <source>
        <dbReference type="ARBA" id="ARBA00022525"/>
    </source>
</evidence>
<proteinExistence type="predicted"/>
<keyword evidence="6" id="KW-1133">Transmembrane helix</keyword>
<feature type="domain" description="Kazal-like" evidence="9">
    <location>
        <begin position="71"/>
        <end position="136"/>
    </location>
</feature>
<dbReference type="InterPro" id="IPR011390">
    <property type="entry name" value="IGFBP_rP_mac25"/>
</dbReference>
<dbReference type="InterPro" id="IPR000867">
    <property type="entry name" value="IGFBP-like"/>
</dbReference>
<evidence type="ECO:0000259" key="9">
    <source>
        <dbReference type="PROSITE" id="PS51465"/>
    </source>
</evidence>
<keyword evidence="3 7" id="KW-0732">Signal</keyword>
<dbReference type="Gene3D" id="3.30.60.30">
    <property type="match status" value="1"/>
</dbReference>
<dbReference type="PROSITE" id="PS51465">
    <property type="entry name" value="KAZAL_2"/>
    <property type="match status" value="1"/>
</dbReference>
<dbReference type="InterPro" id="IPR009030">
    <property type="entry name" value="Growth_fac_rcpt_cys_sf"/>
</dbReference>
<dbReference type="SUPFAM" id="SSF57184">
    <property type="entry name" value="Growth factor receptor domain"/>
    <property type="match status" value="1"/>
</dbReference>
<dbReference type="PANTHER" id="PTHR14186:SF19">
    <property type="entry name" value="INSULIN-LIKE GROWTH FACTOR-BINDING PROTEIN 7"/>
    <property type="match status" value="1"/>
</dbReference>
<dbReference type="PANTHER" id="PTHR14186">
    <property type="entry name" value="INSULIN-LIKE GROWTH FACTOR BINDING PROTEIN-RELATED"/>
    <property type="match status" value="1"/>
</dbReference>
<dbReference type="InterPro" id="IPR036058">
    <property type="entry name" value="Kazal_dom_sf"/>
</dbReference>
<dbReference type="InterPro" id="IPR002350">
    <property type="entry name" value="Kazal_dom"/>
</dbReference>
<keyword evidence="4" id="KW-1015">Disulfide bond</keyword>
<dbReference type="Pfam" id="PF07648">
    <property type="entry name" value="Kazal_2"/>
    <property type="match status" value="1"/>
</dbReference>
<evidence type="ECO:0000256" key="4">
    <source>
        <dbReference type="ARBA" id="ARBA00023157"/>
    </source>
</evidence>
<evidence type="ECO:0000259" key="8">
    <source>
        <dbReference type="PROSITE" id="PS51323"/>
    </source>
</evidence>
<dbReference type="SMART" id="SM00121">
    <property type="entry name" value="IB"/>
    <property type="match status" value="1"/>
</dbReference>
<evidence type="ECO:0000313" key="11">
    <source>
        <dbReference type="Proteomes" id="UP000314980"/>
    </source>
</evidence>
<evidence type="ECO:0008006" key="12">
    <source>
        <dbReference type="Google" id="ProtNLM"/>
    </source>
</evidence>
<dbReference type="GO" id="GO:0009966">
    <property type="term" value="P:regulation of signal transduction"/>
    <property type="evidence" value="ECO:0007669"/>
    <property type="project" value="TreeGrafter"/>
</dbReference>
<protein>
    <recommendedName>
        <fullName evidence="12">Kazal-like domain-containing protein</fullName>
    </recommendedName>
</protein>
<feature type="domain" description="IGFBP N-terminal" evidence="8">
    <location>
        <begin position="21"/>
        <end position="92"/>
    </location>
</feature>
<keyword evidence="6" id="KW-0812">Transmembrane</keyword>
<dbReference type="SMART" id="SM00280">
    <property type="entry name" value="KAZAL"/>
    <property type="match status" value="1"/>
</dbReference>
<dbReference type="PROSITE" id="PS51323">
    <property type="entry name" value="IGFBP_N_2"/>
    <property type="match status" value="1"/>
</dbReference>
<keyword evidence="2" id="KW-0964">Secreted</keyword>
<dbReference type="GO" id="GO:0005520">
    <property type="term" value="F:insulin-like growth factor binding"/>
    <property type="evidence" value="ECO:0007669"/>
    <property type="project" value="InterPro"/>
</dbReference>
<organism evidence="10 11">
    <name type="scientific">Lates calcarifer</name>
    <name type="common">Barramundi</name>
    <name type="synonym">Holocentrus calcarifer</name>
    <dbReference type="NCBI Taxonomy" id="8187"/>
    <lineage>
        <taxon>Eukaryota</taxon>
        <taxon>Metazoa</taxon>
        <taxon>Chordata</taxon>
        <taxon>Craniata</taxon>
        <taxon>Vertebrata</taxon>
        <taxon>Euteleostomi</taxon>
        <taxon>Actinopterygii</taxon>
        <taxon>Neopterygii</taxon>
        <taxon>Teleostei</taxon>
        <taxon>Neoteleostei</taxon>
        <taxon>Acanthomorphata</taxon>
        <taxon>Carangaria</taxon>
        <taxon>Carangaria incertae sedis</taxon>
        <taxon>Centropomidae</taxon>
        <taxon>Lates</taxon>
    </lineage>
</organism>
<dbReference type="GeneTree" id="ENSGT00940000159570"/>
<evidence type="ECO:0000256" key="3">
    <source>
        <dbReference type="ARBA" id="ARBA00022729"/>
    </source>
</evidence>
<comment type="subcellular location">
    <subcellularLocation>
        <location evidence="1">Secreted</location>
    </subcellularLocation>
</comment>